<protein>
    <submittedName>
        <fullName evidence="1">Uncharacterized protein</fullName>
    </submittedName>
</protein>
<accession>A0A0W0FYP7</accession>
<dbReference type="Proteomes" id="UP000054988">
    <property type="component" value="Unassembled WGS sequence"/>
</dbReference>
<reference evidence="1 2" key="1">
    <citation type="submission" date="2015-12" db="EMBL/GenBank/DDBJ databases">
        <title>Draft genome sequence of Moniliophthora roreri, the causal agent of frosty pod rot of cacao.</title>
        <authorList>
            <person name="Aime M.C."/>
            <person name="Diaz-Valderrama J.R."/>
            <person name="Kijpornyongpan T."/>
            <person name="Phillips-Mora W."/>
        </authorList>
    </citation>
    <scope>NUCLEOTIDE SEQUENCE [LARGE SCALE GENOMIC DNA]</scope>
    <source>
        <strain evidence="1 2">MCA 2952</strain>
    </source>
</reference>
<dbReference type="AlphaFoldDB" id="A0A0W0FYP7"/>
<proteinExistence type="predicted"/>
<comment type="caution">
    <text evidence="1">The sequence shown here is derived from an EMBL/GenBank/DDBJ whole genome shotgun (WGS) entry which is preliminary data.</text>
</comment>
<sequence length="16" mass="1791">MVCIQTRTSAGHLDCR</sequence>
<name>A0A0W0FYP7_MONRR</name>
<dbReference type="EMBL" id="LATX01001467">
    <property type="protein sequence ID" value="KTB41402.1"/>
    <property type="molecule type" value="Genomic_DNA"/>
</dbReference>
<gene>
    <name evidence="1" type="ORF">WG66_6017</name>
</gene>
<organism evidence="1 2">
    <name type="scientific">Moniliophthora roreri</name>
    <name type="common">Frosty pod rot fungus</name>
    <name type="synonym">Monilia roreri</name>
    <dbReference type="NCBI Taxonomy" id="221103"/>
    <lineage>
        <taxon>Eukaryota</taxon>
        <taxon>Fungi</taxon>
        <taxon>Dikarya</taxon>
        <taxon>Basidiomycota</taxon>
        <taxon>Agaricomycotina</taxon>
        <taxon>Agaricomycetes</taxon>
        <taxon>Agaricomycetidae</taxon>
        <taxon>Agaricales</taxon>
        <taxon>Marasmiineae</taxon>
        <taxon>Marasmiaceae</taxon>
        <taxon>Moniliophthora</taxon>
    </lineage>
</organism>
<evidence type="ECO:0000313" key="2">
    <source>
        <dbReference type="Proteomes" id="UP000054988"/>
    </source>
</evidence>
<evidence type="ECO:0000313" key="1">
    <source>
        <dbReference type="EMBL" id="KTB41402.1"/>
    </source>
</evidence>